<dbReference type="InterPro" id="IPR001736">
    <property type="entry name" value="PLipase_D/transphosphatidylase"/>
</dbReference>
<gene>
    <name evidence="3" type="ORF">LCGC14_1191690</name>
</gene>
<dbReference type="Pfam" id="PF13091">
    <property type="entry name" value="PLDc_2"/>
    <property type="match status" value="1"/>
</dbReference>
<feature type="transmembrane region" description="Helical" evidence="1">
    <location>
        <begin position="21"/>
        <end position="44"/>
    </location>
</feature>
<dbReference type="PROSITE" id="PS50035">
    <property type="entry name" value="PLD"/>
    <property type="match status" value="1"/>
</dbReference>
<evidence type="ECO:0000259" key="2">
    <source>
        <dbReference type="PROSITE" id="PS50035"/>
    </source>
</evidence>
<comment type="caution">
    <text evidence="3">The sequence shown here is derived from an EMBL/GenBank/DDBJ whole genome shotgun (WGS) entry which is preliminary data.</text>
</comment>
<accession>A0A0F9LNY2</accession>
<evidence type="ECO:0000313" key="3">
    <source>
        <dbReference type="EMBL" id="KKM95093.1"/>
    </source>
</evidence>
<dbReference type="SUPFAM" id="SSF56024">
    <property type="entry name" value="Phospholipase D/nuclease"/>
    <property type="match status" value="1"/>
</dbReference>
<name>A0A0F9LNY2_9ZZZZ</name>
<dbReference type="Gene3D" id="3.30.870.10">
    <property type="entry name" value="Endonuclease Chain A"/>
    <property type="match status" value="1"/>
</dbReference>
<organism evidence="3">
    <name type="scientific">marine sediment metagenome</name>
    <dbReference type="NCBI Taxonomy" id="412755"/>
    <lineage>
        <taxon>unclassified sequences</taxon>
        <taxon>metagenomes</taxon>
        <taxon>ecological metagenomes</taxon>
    </lineage>
</organism>
<keyword evidence="1" id="KW-1133">Transmembrane helix</keyword>
<keyword evidence="1" id="KW-0472">Membrane</keyword>
<sequence>MRYRIRQVCDKNRIKRFYLKKFTFLFLKYVWVPSLGIIDGYTGLSCITSISKLAQRFLEIIRRKTNEKVKIRFLYDGFGSWELSKTYLGELERSGVMVSSFMPMWFGRLLNSVNYRNHRKIVIVDGKIGFTGGFNVSDKYIGGDQALGMWHDMHLRLKGPIITSLQAVFAIDWHFASGSVDILSTKYFTDQPSVGNSSARYGFRFFIHTSTVLFDDQQCQGICLYRKSIYHSRRCPFGKLSSRRHGGC</sequence>
<protein>
    <recommendedName>
        <fullName evidence="2">PLD phosphodiesterase domain-containing protein</fullName>
    </recommendedName>
</protein>
<dbReference type="EMBL" id="LAZR01006054">
    <property type="protein sequence ID" value="KKM95093.1"/>
    <property type="molecule type" value="Genomic_DNA"/>
</dbReference>
<dbReference type="SMART" id="SM00155">
    <property type="entry name" value="PLDc"/>
    <property type="match status" value="1"/>
</dbReference>
<dbReference type="GO" id="GO:0003824">
    <property type="term" value="F:catalytic activity"/>
    <property type="evidence" value="ECO:0007669"/>
    <property type="project" value="InterPro"/>
</dbReference>
<proteinExistence type="predicted"/>
<keyword evidence="1" id="KW-0812">Transmembrane</keyword>
<feature type="domain" description="PLD phosphodiesterase" evidence="2">
    <location>
        <begin position="113"/>
        <end position="140"/>
    </location>
</feature>
<reference evidence="3" key="1">
    <citation type="journal article" date="2015" name="Nature">
        <title>Complex archaea that bridge the gap between prokaryotes and eukaryotes.</title>
        <authorList>
            <person name="Spang A."/>
            <person name="Saw J.H."/>
            <person name="Jorgensen S.L."/>
            <person name="Zaremba-Niedzwiedzka K."/>
            <person name="Martijn J."/>
            <person name="Lind A.E."/>
            <person name="van Eijk R."/>
            <person name="Schleper C."/>
            <person name="Guy L."/>
            <person name="Ettema T.J."/>
        </authorList>
    </citation>
    <scope>NUCLEOTIDE SEQUENCE</scope>
</reference>
<dbReference type="PANTHER" id="PTHR21248">
    <property type="entry name" value="CARDIOLIPIN SYNTHASE"/>
    <property type="match status" value="1"/>
</dbReference>
<evidence type="ECO:0000256" key="1">
    <source>
        <dbReference type="SAM" id="Phobius"/>
    </source>
</evidence>
<dbReference type="InterPro" id="IPR025202">
    <property type="entry name" value="PLD-like_dom"/>
</dbReference>
<dbReference type="PANTHER" id="PTHR21248:SF22">
    <property type="entry name" value="PHOSPHOLIPASE D"/>
    <property type="match status" value="1"/>
</dbReference>
<dbReference type="AlphaFoldDB" id="A0A0F9LNY2"/>
<dbReference type="CDD" id="cd09110">
    <property type="entry name" value="PLDc_CLS_1"/>
    <property type="match status" value="1"/>
</dbReference>